<name>A0A556AIB3_9BURK</name>
<dbReference type="AlphaFoldDB" id="A0A556AIB3"/>
<protein>
    <submittedName>
        <fullName evidence="1">Uncharacterized protein</fullName>
    </submittedName>
</protein>
<organism evidence="1 2">
    <name type="scientific">Verticiella sediminum</name>
    <dbReference type="NCBI Taxonomy" id="1247510"/>
    <lineage>
        <taxon>Bacteria</taxon>
        <taxon>Pseudomonadati</taxon>
        <taxon>Pseudomonadota</taxon>
        <taxon>Betaproteobacteria</taxon>
        <taxon>Burkholderiales</taxon>
        <taxon>Alcaligenaceae</taxon>
        <taxon>Verticiella</taxon>
    </lineage>
</organism>
<sequence>MNKTPDVVAAVPSTAVPTVAEPPAVPVPEQAAPTPKDVLRKALRDENAGRGGCYILDPATGVRALKHQTPQPKA</sequence>
<evidence type="ECO:0000313" key="1">
    <source>
        <dbReference type="EMBL" id="TSH92627.1"/>
    </source>
</evidence>
<dbReference type="RefSeq" id="WP_143948993.1">
    <property type="nucleotide sequence ID" value="NZ_BAABMB010000001.1"/>
</dbReference>
<keyword evidence="2" id="KW-1185">Reference proteome</keyword>
<reference evidence="1 2" key="1">
    <citation type="submission" date="2019-07" db="EMBL/GenBank/DDBJ databases">
        <title>Qingshengfaniella alkalisoli gen. nov., sp. nov., isolated from saline soil.</title>
        <authorList>
            <person name="Xu L."/>
            <person name="Huang X.-X."/>
            <person name="Sun J.-Q."/>
        </authorList>
    </citation>
    <scope>NUCLEOTIDE SEQUENCE [LARGE SCALE GENOMIC DNA]</scope>
    <source>
        <strain evidence="1 2">DSM 27279</strain>
    </source>
</reference>
<evidence type="ECO:0000313" key="2">
    <source>
        <dbReference type="Proteomes" id="UP000318405"/>
    </source>
</evidence>
<proteinExistence type="predicted"/>
<gene>
    <name evidence="1" type="ORF">FOZ76_14490</name>
</gene>
<dbReference type="Proteomes" id="UP000318405">
    <property type="component" value="Unassembled WGS sequence"/>
</dbReference>
<comment type="caution">
    <text evidence="1">The sequence shown here is derived from an EMBL/GenBank/DDBJ whole genome shotgun (WGS) entry which is preliminary data.</text>
</comment>
<accession>A0A556AIB3</accession>
<dbReference type="EMBL" id="VLTJ01000029">
    <property type="protein sequence ID" value="TSH92627.1"/>
    <property type="molecule type" value="Genomic_DNA"/>
</dbReference>